<dbReference type="Gene3D" id="2.40.110.10">
    <property type="entry name" value="Butyryl-CoA Dehydrogenase, subunit A, domain 2"/>
    <property type="match status" value="1"/>
</dbReference>
<evidence type="ECO:0000256" key="3">
    <source>
        <dbReference type="ARBA" id="ARBA00022630"/>
    </source>
</evidence>
<dbReference type="InterPro" id="IPR009075">
    <property type="entry name" value="AcylCo_DH/oxidase_C"/>
</dbReference>
<dbReference type="AlphaFoldDB" id="A0AAU1M296"/>
<evidence type="ECO:0000256" key="1">
    <source>
        <dbReference type="ARBA" id="ARBA00001974"/>
    </source>
</evidence>
<feature type="domain" description="Acyl-CoA dehydrogenase/oxidase C-terminal" evidence="6">
    <location>
        <begin position="235"/>
        <end position="352"/>
    </location>
</feature>
<comment type="similarity">
    <text evidence="2">Belongs to the acyl-CoA dehydrogenase family.</text>
</comment>
<comment type="cofactor">
    <cofactor evidence="1">
        <name>FAD</name>
        <dbReference type="ChEBI" id="CHEBI:57692"/>
    </cofactor>
</comment>
<name>A0AAU1M296_9ACTN</name>
<dbReference type="InterPro" id="IPR036250">
    <property type="entry name" value="AcylCo_DH-like_C"/>
</dbReference>
<dbReference type="PANTHER" id="PTHR43884">
    <property type="entry name" value="ACYL-COA DEHYDROGENASE"/>
    <property type="match status" value="1"/>
</dbReference>
<dbReference type="InterPro" id="IPR013786">
    <property type="entry name" value="AcylCoA_DH/ox_N"/>
</dbReference>
<keyword evidence="5" id="KW-0560">Oxidoreductase</keyword>
<dbReference type="Gene3D" id="1.10.540.10">
    <property type="entry name" value="Acyl-CoA dehydrogenase/oxidase, N-terminal domain"/>
    <property type="match status" value="1"/>
</dbReference>
<dbReference type="PANTHER" id="PTHR43884:SF20">
    <property type="entry name" value="ACYL-COA DEHYDROGENASE FADE28"/>
    <property type="match status" value="1"/>
</dbReference>
<gene>
    <name evidence="8" type="ORF">OG222_33465</name>
</gene>
<evidence type="ECO:0000256" key="2">
    <source>
        <dbReference type="ARBA" id="ARBA00009347"/>
    </source>
</evidence>
<dbReference type="Pfam" id="PF02771">
    <property type="entry name" value="Acyl-CoA_dh_N"/>
    <property type="match status" value="1"/>
</dbReference>
<keyword evidence="3" id="KW-0285">Flavoprotein</keyword>
<keyword evidence="4" id="KW-0274">FAD</keyword>
<reference evidence="8" key="1">
    <citation type="submission" date="2022-10" db="EMBL/GenBank/DDBJ databases">
        <title>The complete genomes of actinobacterial strains from the NBC collection.</title>
        <authorList>
            <person name="Joergensen T.S."/>
            <person name="Alvarez Arevalo M."/>
            <person name="Sterndorff E.B."/>
            <person name="Faurdal D."/>
            <person name="Vuksanovic O."/>
            <person name="Mourched A.-S."/>
            <person name="Charusanti P."/>
            <person name="Shaw S."/>
            <person name="Blin K."/>
            <person name="Weber T."/>
        </authorList>
    </citation>
    <scope>NUCLEOTIDE SEQUENCE</scope>
    <source>
        <strain evidence="8">NBC_00148</strain>
    </source>
</reference>
<evidence type="ECO:0000256" key="4">
    <source>
        <dbReference type="ARBA" id="ARBA00022827"/>
    </source>
</evidence>
<evidence type="ECO:0000259" key="6">
    <source>
        <dbReference type="Pfam" id="PF00441"/>
    </source>
</evidence>
<organism evidence="8">
    <name type="scientific">Streptomyces sp. NBC_00148</name>
    <dbReference type="NCBI Taxonomy" id="2903626"/>
    <lineage>
        <taxon>Bacteria</taxon>
        <taxon>Bacillati</taxon>
        <taxon>Actinomycetota</taxon>
        <taxon>Actinomycetes</taxon>
        <taxon>Kitasatosporales</taxon>
        <taxon>Streptomycetaceae</taxon>
        <taxon>Streptomyces</taxon>
    </lineage>
</organism>
<protein>
    <submittedName>
        <fullName evidence="8">Acyl-CoA/acyl-ACP dehydrogenase</fullName>
    </submittedName>
</protein>
<feature type="domain" description="Acyl-CoA dehydrogenase/oxidase N-terminal" evidence="7">
    <location>
        <begin position="7"/>
        <end position="105"/>
    </location>
</feature>
<dbReference type="Pfam" id="PF00441">
    <property type="entry name" value="Acyl-CoA_dh_1"/>
    <property type="match status" value="1"/>
</dbReference>
<dbReference type="GO" id="GO:0003995">
    <property type="term" value="F:acyl-CoA dehydrogenase activity"/>
    <property type="evidence" value="ECO:0007669"/>
    <property type="project" value="TreeGrafter"/>
</dbReference>
<dbReference type="SUPFAM" id="SSF47203">
    <property type="entry name" value="Acyl-CoA dehydrogenase C-terminal domain-like"/>
    <property type="match status" value="1"/>
</dbReference>
<dbReference type="Gene3D" id="1.20.140.10">
    <property type="entry name" value="Butyryl-CoA Dehydrogenase, subunit A, domain 3"/>
    <property type="match status" value="1"/>
</dbReference>
<accession>A0AAU1M296</accession>
<dbReference type="GO" id="GO:0050660">
    <property type="term" value="F:flavin adenine dinucleotide binding"/>
    <property type="evidence" value="ECO:0007669"/>
    <property type="project" value="InterPro"/>
</dbReference>
<dbReference type="InterPro" id="IPR046373">
    <property type="entry name" value="Acyl-CoA_Oxase/DH_mid-dom_sf"/>
</dbReference>
<dbReference type="SUPFAM" id="SSF56645">
    <property type="entry name" value="Acyl-CoA dehydrogenase NM domain-like"/>
    <property type="match status" value="1"/>
</dbReference>
<evidence type="ECO:0000313" key="8">
    <source>
        <dbReference type="EMBL" id="WTQ77751.1"/>
    </source>
</evidence>
<sequence length="382" mass="38575">MTTAEIEKELRDALGGLLRQRSGAETVAALADGPEFWDQGLWRELVTMGVPGLAVPEEYGGEGAGHTLAVAAQEELGRRLAPVPTVSLLAAQAALAAAAAAGSAAAATRLRTVALGAVPATVAAGRTADGWTVAGGVNAVSDGDGWLLDGRVPVVTDAPVARLILVAAETAAGPALFEVDAGEGGAEGCEVTPVECLDPTRPLGSVAFVRCPAGLLAGPGDFVAVLRAAEHAALLMLAADVVGVAAEAMDLAVDHARTRQQFGRAIGSFQAVSHRCADMLVAVESARALVAAAAEEVQDPGEGTDVTVCLAAAQALEAAVTVTQGCVQVHGGMGFTWEHPAHRYLRRAKAAESLVAVPDRLRERAAAGLLAAARGPEPAVGV</sequence>
<evidence type="ECO:0000259" key="7">
    <source>
        <dbReference type="Pfam" id="PF02771"/>
    </source>
</evidence>
<proteinExistence type="inferred from homology"/>
<evidence type="ECO:0000256" key="5">
    <source>
        <dbReference type="ARBA" id="ARBA00023002"/>
    </source>
</evidence>
<dbReference type="InterPro" id="IPR037069">
    <property type="entry name" value="AcylCoA_DH/ox_N_sf"/>
</dbReference>
<dbReference type="InterPro" id="IPR009100">
    <property type="entry name" value="AcylCoA_DH/oxidase_NM_dom_sf"/>
</dbReference>
<dbReference type="EMBL" id="CP108169">
    <property type="protein sequence ID" value="WTQ77751.1"/>
    <property type="molecule type" value="Genomic_DNA"/>
</dbReference>